<dbReference type="SUPFAM" id="SSF49764">
    <property type="entry name" value="HSP20-like chaperones"/>
    <property type="match status" value="1"/>
</dbReference>
<comment type="similarity">
    <text evidence="1 2">Belongs to the small heat shock protein (HSP20) family.</text>
</comment>
<dbReference type="InterPro" id="IPR031107">
    <property type="entry name" value="Small_HSP"/>
</dbReference>
<evidence type="ECO:0000313" key="4">
    <source>
        <dbReference type="Proteomes" id="UP000193427"/>
    </source>
</evidence>
<dbReference type="RefSeq" id="WP_085750379.1">
    <property type="nucleotide sequence ID" value="NZ_BSPR01000016.1"/>
</dbReference>
<protein>
    <submittedName>
        <fullName evidence="3">Uncharacterized protein</fullName>
    </submittedName>
</protein>
<dbReference type="EMBL" id="CP015118">
    <property type="protein sequence ID" value="ARN20111.1"/>
    <property type="molecule type" value="Genomic_DNA"/>
</dbReference>
<dbReference type="STRING" id="946333.A4W93_09415"/>
<name>A0A1W6L6Z0_9BURK</name>
<organism evidence="3 4">
    <name type="scientific">Piscinibacter gummiphilus</name>
    <dbReference type="NCBI Taxonomy" id="946333"/>
    <lineage>
        <taxon>Bacteria</taxon>
        <taxon>Pseudomonadati</taxon>
        <taxon>Pseudomonadota</taxon>
        <taxon>Betaproteobacteria</taxon>
        <taxon>Burkholderiales</taxon>
        <taxon>Sphaerotilaceae</taxon>
        <taxon>Piscinibacter</taxon>
    </lineage>
</organism>
<dbReference type="AlphaFoldDB" id="A0A1W6L6Z0"/>
<accession>A0A1W6L6Z0</accession>
<evidence type="ECO:0000313" key="3">
    <source>
        <dbReference type="EMBL" id="ARN20111.1"/>
    </source>
</evidence>
<gene>
    <name evidence="3" type="ORF">A4W93_09415</name>
</gene>
<dbReference type="CDD" id="cd06464">
    <property type="entry name" value="ACD_sHsps-like"/>
    <property type="match status" value="1"/>
</dbReference>
<proteinExistence type="inferred from homology"/>
<keyword evidence="4" id="KW-1185">Reference proteome</keyword>
<dbReference type="Gene3D" id="2.60.40.790">
    <property type="match status" value="1"/>
</dbReference>
<dbReference type="InterPro" id="IPR002068">
    <property type="entry name" value="A-crystallin/Hsp20_dom"/>
</dbReference>
<dbReference type="Pfam" id="PF00011">
    <property type="entry name" value="HSP20"/>
    <property type="match status" value="1"/>
</dbReference>
<dbReference type="Proteomes" id="UP000193427">
    <property type="component" value="Chromosome"/>
</dbReference>
<sequence>MFVFPAPVSVSRRAAASSRLLDQLFSERVTAPSAPTSRTPALDVSETDTAFSLAFEVPGTTRELLKVSVQGRRVVLETATAEAAAATETPTDTPRVLYRERAEARYARTVVLPSEVDPASASARFDNGVLTLSLSKKVPTGATQVAIG</sequence>
<evidence type="ECO:0000256" key="1">
    <source>
        <dbReference type="PROSITE-ProRule" id="PRU00285"/>
    </source>
</evidence>
<dbReference type="OrthoDB" id="9808910at2"/>
<dbReference type="KEGG" id="rgu:A4W93_09415"/>
<reference evidence="3 4" key="1">
    <citation type="submission" date="2016-04" db="EMBL/GenBank/DDBJ databases">
        <title>Complete genome sequence of natural rubber-degrading, novel Gram-negative bacterium, Rhizobacter gummiphilus strain NS21.</title>
        <authorList>
            <person name="Tabata M."/>
            <person name="Kasai D."/>
            <person name="Fukuda M."/>
        </authorList>
    </citation>
    <scope>NUCLEOTIDE SEQUENCE [LARGE SCALE GENOMIC DNA]</scope>
    <source>
        <strain evidence="3 4">NS21</strain>
    </source>
</reference>
<evidence type="ECO:0000256" key="2">
    <source>
        <dbReference type="RuleBase" id="RU003616"/>
    </source>
</evidence>
<dbReference type="PANTHER" id="PTHR11527">
    <property type="entry name" value="HEAT-SHOCK PROTEIN 20 FAMILY MEMBER"/>
    <property type="match status" value="1"/>
</dbReference>
<dbReference type="PROSITE" id="PS01031">
    <property type="entry name" value="SHSP"/>
    <property type="match status" value="1"/>
</dbReference>
<dbReference type="InterPro" id="IPR008978">
    <property type="entry name" value="HSP20-like_chaperone"/>
</dbReference>